<evidence type="ECO:0000313" key="11">
    <source>
        <dbReference type="Proteomes" id="UP000308000"/>
    </source>
</evidence>
<evidence type="ECO:0000256" key="2">
    <source>
        <dbReference type="ARBA" id="ARBA00022475"/>
    </source>
</evidence>
<dbReference type="PANTHER" id="PTHR32309">
    <property type="entry name" value="TYROSINE-PROTEIN KINASE"/>
    <property type="match status" value="1"/>
</dbReference>
<protein>
    <submittedName>
        <fullName evidence="10">Uncharacterized protein</fullName>
    </submittedName>
</protein>
<feature type="domain" description="Polysaccharide chain length determinant N-terminal" evidence="9">
    <location>
        <begin position="30"/>
        <end position="89"/>
    </location>
</feature>
<comment type="caution">
    <text evidence="10">The sequence shown here is derived from an EMBL/GenBank/DDBJ whole genome shotgun (WGS) entry which is preliminary data.</text>
</comment>
<evidence type="ECO:0000259" key="8">
    <source>
        <dbReference type="Pfam" id="PF01656"/>
    </source>
</evidence>
<dbReference type="InterPro" id="IPR002586">
    <property type="entry name" value="CobQ/CobB/MinD/ParA_Nub-bd_dom"/>
</dbReference>
<gene>
    <name evidence="10" type="ORF">FCS05_17215</name>
</gene>
<dbReference type="SUPFAM" id="SSF52540">
    <property type="entry name" value="P-loop containing nucleoside triphosphate hydrolases"/>
    <property type="match status" value="1"/>
</dbReference>
<keyword evidence="4 7" id="KW-1133">Transmembrane helix</keyword>
<accession>A0AAJ5F256</accession>
<sequence>MSSAPPRGPCGPPQRPLTAPRRTSMPPMNDDIDLSRPLRALKRFAWLVLLLAVAAGAVTYLLFSRQTPVYRADTMILSSGSQTGNSKVNDTLVSAPPLPTGAVEGALQSANVQGAVRRRLGEIPELSAAERSALSDRMAQAIASGKGGILKISGQTDVYGNGTYVLSAFDQNPVVAARLANLAAQALIDWDTQRGLVKVNAARDSLRTQLADLERRLEQTGPVVGTPSRLQQTLLTQRAARLDDLNNLLALQQAVVGSLTNVAPAPVPLKPVSPKPLRDAVLVGAFVLLLLSTLLVIWASVNRMVTSDADLKLLNLRLLGEVPRIRLRQGQSLLVALRQGRWADSVSFLAAGVKSVLPRGDKRPPVLLVTSLFGGDGKSNISAALADASAASGDRVLLIEADLRRPTQGTIWQTTAPIEWVDLPGAVPFPGEESRDLMAALARPVTAQARRLRDNLHLLSSVPNLHSQSQPHVPAEQFRQAVAQWGAGYDLIVVDCPPALAVADPIVLAPHAAGVLLVLEAGRASVGSVQRLLDALLLVNANVLGVALNKVNPREQVARYGYGYGRNTVPTAVPRPESRAV</sequence>
<keyword evidence="5 7" id="KW-0472">Membrane</keyword>
<evidence type="ECO:0000256" key="7">
    <source>
        <dbReference type="SAM" id="Phobius"/>
    </source>
</evidence>
<keyword evidence="2" id="KW-1003">Cell membrane</keyword>
<dbReference type="InterPro" id="IPR050445">
    <property type="entry name" value="Bact_polysacc_biosynth/exp"/>
</dbReference>
<dbReference type="Pfam" id="PF01656">
    <property type="entry name" value="CbiA"/>
    <property type="match status" value="1"/>
</dbReference>
<dbReference type="GO" id="GO:0005886">
    <property type="term" value="C:plasma membrane"/>
    <property type="evidence" value="ECO:0007669"/>
    <property type="project" value="UniProtKB-SubCell"/>
</dbReference>
<evidence type="ECO:0000259" key="9">
    <source>
        <dbReference type="Pfam" id="PF02706"/>
    </source>
</evidence>
<organism evidence="10 11">
    <name type="scientific">Deinococcus metallilatus</name>
    <dbReference type="NCBI Taxonomy" id="1211322"/>
    <lineage>
        <taxon>Bacteria</taxon>
        <taxon>Thermotogati</taxon>
        <taxon>Deinococcota</taxon>
        <taxon>Deinococci</taxon>
        <taxon>Deinococcales</taxon>
        <taxon>Deinococcaceae</taxon>
        <taxon>Deinococcus</taxon>
    </lineage>
</organism>
<comment type="subcellular location">
    <subcellularLocation>
        <location evidence="1">Cell membrane</location>
        <topology evidence="1">Multi-pass membrane protein</topology>
    </subcellularLocation>
</comment>
<evidence type="ECO:0000256" key="4">
    <source>
        <dbReference type="ARBA" id="ARBA00022989"/>
    </source>
</evidence>
<dbReference type="Pfam" id="PF02706">
    <property type="entry name" value="Wzz"/>
    <property type="match status" value="1"/>
</dbReference>
<name>A0AAJ5F256_9DEIO</name>
<dbReference type="Proteomes" id="UP000308000">
    <property type="component" value="Unassembled WGS sequence"/>
</dbReference>
<feature type="compositionally biased region" description="Pro residues" evidence="6">
    <location>
        <begin position="1"/>
        <end position="15"/>
    </location>
</feature>
<dbReference type="InterPro" id="IPR003856">
    <property type="entry name" value="LPS_length_determ_N"/>
</dbReference>
<dbReference type="EMBL" id="VBRC01000015">
    <property type="protein sequence ID" value="TLK22792.1"/>
    <property type="molecule type" value="Genomic_DNA"/>
</dbReference>
<reference evidence="10 11" key="1">
    <citation type="submission" date="2019-04" db="EMBL/GenBank/DDBJ databases">
        <title>Deinococcus metalilatus MA1002 mutant No.5.</title>
        <authorList>
            <person name="Park W."/>
            <person name="Park C."/>
        </authorList>
    </citation>
    <scope>NUCLEOTIDE SEQUENCE [LARGE SCALE GENOMIC DNA]</scope>
    <source>
        <strain evidence="10 11">MA1002-m5</strain>
    </source>
</reference>
<evidence type="ECO:0000256" key="6">
    <source>
        <dbReference type="SAM" id="MobiDB-lite"/>
    </source>
</evidence>
<feature type="region of interest" description="Disordered" evidence="6">
    <location>
        <begin position="1"/>
        <end position="30"/>
    </location>
</feature>
<evidence type="ECO:0000313" key="10">
    <source>
        <dbReference type="EMBL" id="TLK22792.1"/>
    </source>
</evidence>
<dbReference type="AlphaFoldDB" id="A0AAJ5F256"/>
<evidence type="ECO:0000256" key="5">
    <source>
        <dbReference type="ARBA" id="ARBA00023136"/>
    </source>
</evidence>
<keyword evidence="3 7" id="KW-0812">Transmembrane</keyword>
<feature type="transmembrane region" description="Helical" evidence="7">
    <location>
        <begin position="280"/>
        <end position="301"/>
    </location>
</feature>
<evidence type="ECO:0000256" key="1">
    <source>
        <dbReference type="ARBA" id="ARBA00004651"/>
    </source>
</evidence>
<proteinExistence type="predicted"/>
<dbReference type="InterPro" id="IPR027417">
    <property type="entry name" value="P-loop_NTPase"/>
</dbReference>
<dbReference type="Gene3D" id="3.40.50.300">
    <property type="entry name" value="P-loop containing nucleotide triphosphate hydrolases"/>
    <property type="match status" value="1"/>
</dbReference>
<dbReference type="PANTHER" id="PTHR32309:SF31">
    <property type="entry name" value="CAPSULAR EXOPOLYSACCHARIDE FAMILY"/>
    <property type="match status" value="1"/>
</dbReference>
<feature type="transmembrane region" description="Helical" evidence="7">
    <location>
        <begin position="44"/>
        <end position="63"/>
    </location>
</feature>
<feature type="domain" description="CobQ/CobB/MinD/ParA nucleotide binding" evidence="8">
    <location>
        <begin position="368"/>
        <end position="556"/>
    </location>
</feature>
<evidence type="ECO:0000256" key="3">
    <source>
        <dbReference type="ARBA" id="ARBA00022692"/>
    </source>
</evidence>